<dbReference type="AlphaFoldDB" id="A0A2M9R6E0"/>
<sequence length="249" mass="26853">MIRLILFITTLAFSVISNAQVSENRMVSDFTQIHTSTGVNVYYMQSSEKSIKVETDNQEKLNRIKTEVNGGKLKIYIKSVREKDNTFKNLKIYVSAPDVKVFEADSGSKIILENGVTSDSKIDIEVSSGSHISGNLTTKQIEIKASSGSAFKGEIKANSIDVEINSGSNVSILGSADNLELEVSSASNFTGKDFTAKTASIEANTASNVTLTVTEKIKASADSLAKINYYGNPKNATKNSSSLGEVNEK</sequence>
<reference evidence="3 4" key="1">
    <citation type="submission" date="2017-06" db="EMBL/GenBank/DDBJ databases">
        <title>Description of Avrilella dinanensis gen. nov. sp. nov.</title>
        <authorList>
            <person name="Leyer C."/>
            <person name="Sassi M."/>
            <person name="Minet J."/>
            <person name="Kayal S."/>
            <person name="Cattoir V."/>
        </authorList>
    </citation>
    <scope>NUCLEOTIDE SEQUENCE [LARGE SCALE GENOMIC DNA]</scope>
    <source>
        <strain evidence="3 4">UR159</strain>
    </source>
</reference>
<feature type="signal peptide" evidence="1">
    <location>
        <begin position="1"/>
        <end position="19"/>
    </location>
</feature>
<keyword evidence="1" id="KW-0732">Signal</keyword>
<dbReference type="OrthoDB" id="1334517at2"/>
<dbReference type="Proteomes" id="UP000231960">
    <property type="component" value="Unassembled WGS sequence"/>
</dbReference>
<dbReference type="EMBL" id="NIPO01000001">
    <property type="protein sequence ID" value="PJR04438.1"/>
    <property type="molecule type" value="Genomic_DNA"/>
</dbReference>
<dbReference type="Pfam" id="PF10988">
    <property type="entry name" value="DUF2807"/>
    <property type="match status" value="1"/>
</dbReference>
<dbReference type="Gene3D" id="2.160.20.120">
    <property type="match status" value="1"/>
</dbReference>
<feature type="chain" id="PRO_5014760878" description="Putative auto-transporter adhesin head GIN domain-containing protein" evidence="1">
    <location>
        <begin position="20"/>
        <end position="249"/>
    </location>
</feature>
<name>A0A2M9R6E0_9FLAO</name>
<dbReference type="InterPro" id="IPR021255">
    <property type="entry name" value="DUF2807"/>
</dbReference>
<protein>
    <recommendedName>
        <fullName evidence="2">Putative auto-transporter adhesin head GIN domain-containing protein</fullName>
    </recommendedName>
</protein>
<proteinExistence type="predicted"/>
<feature type="domain" description="Putative auto-transporter adhesin head GIN" evidence="2">
    <location>
        <begin position="29"/>
        <end position="233"/>
    </location>
</feature>
<evidence type="ECO:0000313" key="3">
    <source>
        <dbReference type="EMBL" id="PJR04438.1"/>
    </source>
</evidence>
<dbReference type="RefSeq" id="WP_100677997.1">
    <property type="nucleotide sequence ID" value="NZ_NIPO01000001.1"/>
</dbReference>
<accession>A0A2M9R6E0</accession>
<evidence type="ECO:0000256" key="1">
    <source>
        <dbReference type="SAM" id="SignalP"/>
    </source>
</evidence>
<comment type="caution">
    <text evidence="3">The sequence shown here is derived from an EMBL/GenBank/DDBJ whole genome shotgun (WGS) entry which is preliminary data.</text>
</comment>
<evidence type="ECO:0000313" key="4">
    <source>
        <dbReference type="Proteomes" id="UP000231960"/>
    </source>
</evidence>
<evidence type="ECO:0000259" key="2">
    <source>
        <dbReference type="Pfam" id="PF10988"/>
    </source>
</evidence>
<organism evidence="3 4">
    <name type="scientific">Avrilella dinanensis</name>
    <dbReference type="NCBI Taxonomy" id="2008672"/>
    <lineage>
        <taxon>Bacteria</taxon>
        <taxon>Pseudomonadati</taxon>
        <taxon>Bacteroidota</taxon>
        <taxon>Flavobacteriia</taxon>
        <taxon>Flavobacteriales</taxon>
        <taxon>Flavobacteriaceae</taxon>
        <taxon>Avrilella</taxon>
    </lineage>
</organism>
<keyword evidence="4" id="KW-1185">Reference proteome</keyword>
<gene>
    <name evidence="3" type="ORF">CDL10_07730</name>
</gene>